<dbReference type="Gene3D" id="3.30.420.40">
    <property type="match status" value="1"/>
</dbReference>
<dbReference type="EMBL" id="DF820489">
    <property type="protein sequence ID" value="GAK30986.1"/>
    <property type="molecule type" value="Genomic_DNA"/>
</dbReference>
<sequence length="226" mass="25597">MNYKLNFEVTNTVYQATLSDEQQRIKEWTVSLVTNNTAEIFARLIEELVVVKQEHLLPDDQIDSVEFHLFKHWLALNQQDALLATNFYGKPVATKYLSALKMNGIGGQLERKDGIEFDDLTPLILTLQYKNEQPALYAQTTQYVSLAGYFALKLLKQTVISRDEAKWTGFYNQATGTWDRQALAVSGLQAEQLPMITDAPLIGSVDTDFAKEYGLNPAMEIKVILN</sequence>
<dbReference type="PANTHER" id="PTHR43095">
    <property type="entry name" value="SUGAR KINASE"/>
    <property type="match status" value="1"/>
</dbReference>
<evidence type="ECO:0000259" key="4">
    <source>
        <dbReference type="Pfam" id="PF00370"/>
    </source>
</evidence>
<dbReference type="Proteomes" id="UP000030643">
    <property type="component" value="Unassembled WGS sequence"/>
</dbReference>
<dbReference type="GO" id="GO:0005975">
    <property type="term" value="P:carbohydrate metabolic process"/>
    <property type="evidence" value="ECO:0007669"/>
    <property type="project" value="InterPro"/>
</dbReference>
<accession>A0A069D0W6</accession>
<dbReference type="STRING" id="1329250.WOSG25_061160"/>
<dbReference type="InterPro" id="IPR018484">
    <property type="entry name" value="FGGY_N"/>
</dbReference>
<dbReference type="PANTHER" id="PTHR43095:SF2">
    <property type="entry name" value="GLUCONOKINASE"/>
    <property type="match status" value="1"/>
</dbReference>
<dbReference type="Pfam" id="PF00370">
    <property type="entry name" value="FGGY_N"/>
    <property type="match status" value="1"/>
</dbReference>
<dbReference type="RefSeq" id="WP_052348545.1">
    <property type="nucleotide sequence ID" value="NZ_DF820489.1"/>
</dbReference>
<keyword evidence="3 5" id="KW-0418">Kinase</keyword>
<dbReference type="eggNOG" id="COG1070">
    <property type="taxonomic scope" value="Bacteria"/>
</dbReference>
<name>A0A069D0W6_WEIOS</name>
<protein>
    <submittedName>
        <fullName evidence="5">Possible gluconokinase</fullName>
    </submittedName>
</protein>
<evidence type="ECO:0000313" key="6">
    <source>
        <dbReference type="Proteomes" id="UP000030643"/>
    </source>
</evidence>
<gene>
    <name evidence="5" type="ORF">WOSG25_061160</name>
</gene>
<organism evidence="5 6">
    <name type="scientific">Weissella oryzae (strain DSM 25784 / JCM 18191 / LMG 30913 / SG25)</name>
    <dbReference type="NCBI Taxonomy" id="1329250"/>
    <lineage>
        <taxon>Bacteria</taxon>
        <taxon>Bacillati</taxon>
        <taxon>Bacillota</taxon>
        <taxon>Bacilli</taxon>
        <taxon>Lactobacillales</taxon>
        <taxon>Lactobacillaceae</taxon>
        <taxon>Weissella</taxon>
    </lineage>
</organism>
<feature type="domain" description="Carbohydrate kinase FGGY N-terminal" evidence="4">
    <location>
        <begin position="31"/>
        <end position="219"/>
    </location>
</feature>
<dbReference type="InterPro" id="IPR043129">
    <property type="entry name" value="ATPase_NBD"/>
</dbReference>
<comment type="similarity">
    <text evidence="1">Belongs to the FGGY kinase family.</text>
</comment>
<dbReference type="OrthoDB" id="2147981at2"/>
<evidence type="ECO:0000256" key="3">
    <source>
        <dbReference type="ARBA" id="ARBA00022777"/>
    </source>
</evidence>
<reference evidence="6" key="1">
    <citation type="journal article" date="2014" name="Genome Announc.">
        <title>Draft genome sequence of Weissella oryzae SG25T, isolated from fermented rice grains.</title>
        <authorList>
            <person name="Tanizawa Y."/>
            <person name="Fujisawa T."/>
            <person name="Mochizuki T."/>
            <person name="Kaminuma E."/>
            <person name="Suzuki Y."/>
            <person name="Nakamura Y."/>
            <person name="Tohno M."/>
        </authorList>
    </citation>
    <scope>NUCLEOTIDE SEQUENCE [LARGE SCALE GENOMIC DNA]</scope>
    <source>
        <strain evidence="6">DSM 25784 / JCM 18191 / LMG 30913 / SG25</strain>
    </source>
</reference>
<proteinExistence type="inferred from homology"/>
<dbReference type="SUPFAM" id="SSF53067">
    <property type="entry name" value="Actin-like ATPase domain"/>
    <property type="match status" value="1"/>
</dbReference>
<evidence type="ECO:0000313" key="5">
    <source>
        <dbReference type="EMBL" id="GAK30986.1"/>
    </source>
</evidence>
<dbReference type="InterPro" id="IPR050406">
    <property type="entry name" value="FGGY_Carb_Kinase"/>
</dbReference>
<dbReference type="AlphaFoldDB" id="A0A069D0W6"/>
<keyword evidence="6" id="KW-1185">Reference proteome</keyword>
<evidence type="ECO:0000256" key="2">
    <source>
        <dbReference type="ARBA" id="ARBA00022679"/>
    </source>
</evidence>
<evidence type="ECO:0000256" key="1">
    <source>
        <dbReference type="ARBA" id="ARBA00009156"/>
    </source>
</evidence>
<dbReference type="GO" id="GO:0016301">
    <property type="term" value="F:kinase activity"/>
    <property type="evidence" value="ECO:0007669"/>
    <property type="project" value="UniProtKB-KW"/>
</dbReference>
<keyword evidence="2" id="KW-0808">Transferase</keyword>